<feature type="region of interest" description="Disordered" evidence="2">
    <location>
        <begin position="329"/>
        <end position="394"/>
    </location>
</feature>
<comment type="caution">
    <text evidence="5">The sequence shown here is derived from an EMBL/GenBank/DDBJ whole genome shotgun (WGS) entry which is preliminary data.</text>
</comment>
<dbReference type="InterPro" id="IPR050922">
    <property type="entry name" value="LytR/CpsA/Psr_CW_biosynth"/>
</dbReference>
<dbReference type="NCBIfam" id="TIGR00350">
    <property type="entry name" value="lytR_cpsA_psr"/>
    <property type="match status" value="1"/>
</dbReference>
<organism evidence="5 6">
    <name type="scientific">Lactobacillus delbrueckii subsp. bulgaricus</name>
    <dbReference type="NCBI Taxonomy" id="1585"/>
    <lineage>
        <taxon>Bacteria</taxon>
        <taxon>Bacillati</taxon>
        <taxon>Bacillota</taxon>
        <taxon>Bacilli</taxon>
        <taxon>Lactobacillales</taxon>
        <taxon>Lactobacillaceae</taxon>
        <taxon>Lactobacillus</taxon>
    </lineage>
</organism>
<keyword evidence="3" id="KW-1133">Transmembrane helix</keyword>
<feature type="compositionally biased region" description="Low complexity" evidence="2">
    <location>
        <begin position="330"/>
        <end position="354"/>
    </location>
</feature>
<name>A0AAV5PQB5_LACDE</name>
<feature type="compositionally biased region" description="Low complexity" evidence="2">
    <location>
        <begin position="361"/>
        <end position="377"/>
    </location>
</feature>
<evidence type="ECO:0000256" key="1">
    <source>
        <dbReference type="ARBA" id="ARBA00006068"/>
    </source>
</evidence>
<feature type="transmembrane region" description="Helical" evidence="3">
    <location>
        <begin position="26"/>
        <end position="44"/>
    </location>
</feature>
<accession>A0AAV5PQB5</accession>
<feature type="domain" description="Cell envelope-related transcriptional attenuator" evidence="4">
    <location>
        <begin position="99"/>
        <end position="245"/>
    </location>
</feature>
<gene>
    <name evidence="5" type="primary">lytR_5</name>
    <name evidence="5" type="ORF">ME0900_15990</name>
</gene>
<dbReference type="PANTHER" id="PTHR33392">
    <property type="entry name" value="POLYISOPRENYL-TEICHOIC ACID--PEPTIDOGLYCAN TEICHOIC ACID TRANSFERASE TAGU"/>
    <property type="match status" value="1"/>
</dbReference>
<evidence type="ECO:0000313" key="5">
    <source>
        <dbReference type="EMBL" id="GMB87225.1"/>
    </source>
</evidence>
<dbReference type="Proteomes" id="UP001165243">
    <property type="component" value="Unassembled WGS sequence"/>
</dbReference>
<evidence type="ECO:0000256" key="2">
    <source>
        <dbReference type="SAM" id="MobiDB-lite"/>
    </source>
</evidence>
<dbReference type="EMBL" id="BSWK01000028">
    <property type="protein sequence ID" value="GMB87225.1"/>
    <property type="molecule type" value="Genomic_DNA"/>
</dbReference>
<dbReference type="PANTHER" id="PTHR33392:SF6">
    <property type="entry name" value="POLYISOPRENYL-TEICHOIC ACID--PEPTIDOGLYCAN TEICHOIC ACID TRANSFERASE TAGU"/>
    <property type="match status" value="1"/>
</dbReference>
<keyword evidence="3" id="KW-0812">Transmembrane</keyword>
<comment type="similarity">
    <text evidence="1">Belongs to the LytR/CpsA/Psr (LCP) family.</text>
</comment>
<protein>
    <submittedName>
        <fullName evidence="5">LytR family transcriptional regulator</fullName>
    </submittedName>
</protein>
<evidence type="ECO:0000259" key="4">
    <source>
        <dbReference type="Pfam" id="PF03816"/>
    </source>
</evidence>
<dbReference type="InterPro" id="IPR004474">
    <property type="entry name" value="LytR_CpsA_psr"/>
</dbReference>
<feature type="compositionally biased region" description="Polar residues" evidence="2">
    <location>
        <begin position="385"/>
        <end position="394"/>
    </location>
</feature>
<reference evidence="5" key="1">
    <citation type="submission" date="2023-04" db="EMBL/GenBank/DDBJ databases">
        <title>Draft genome sequences of Lactobacillus delbrueckii subsp. bulgaricus ME-900 and ME-901 with improved acid tolerance.</title>
        <authorList>
            <person name="Ishida T."/>
            <person name="Yamamoto E."/>
            <person name="Koizumi A."/>
            <person name="Fujiwara S."/>
            <person name="Makino S."/>
            <person name="Kano H."/>
            <person name="Kimura K."/>
        </authorList>
    </citation>
    <scope>NUCLEOTIDE SEQUENCE</scope>
    <source>
        <strain evidence="5">ME-900</strain>
    </source>
</reference>
<sequence length="394" mass="42377">MKTVNNDMDKNTRVGKRKKRNKAMRIFWSVMAVILVAIGGFALYEYNTVKNAADTAYRSGGLGNAENGSKNSVISNSKPIAILLMGTDTGALGRTYKGRTDSIMVAVLNPKTKKTTLVSFERDQQVNLPDYPENSPSKLNAAYAYGNAKELAKVLKKYYNIPINAYVLINMGGLKTIVNKVGGVDIAPILSFSYEGYTFTKGKTTHMDGAKALAYSRMRYDDPEGDYGRQKRQRQVLSALLNKAESATTLLNSSFISSLSKQVQTDFTFSDMTSMAKRYLAATKDLKTDYTHGTSYMQDGVSYQKISVSERQRISNLIRKTLGLKTKTVSTDSIDTSTSSSSSSSSTTTDSDTTGGAGNTAGPSDNGAAAGNGADSGTTGGYSAGNDQNNSTGY</sequence>
<evidence type="ECO:0000256" key="3">
    <source>
        <dbReference type="SAM" id="Phobius"/>
    </source>
</evidence>
<proteinExistence type="inferred from homology"/>
<evidence type="ECO:0000313" key="6">
    <source>
        <dbReference type="Proteomes" id="UP001165243"/>
    </source>
</evidence>
<dbReference type="AlphaFoldDB" id="A0AAV5PQB5"/>
<dbReference type="Pfam" id="PF03816">
    <property type="entry name" value="LytR_cpsA_psr"/>
    <property type="match status" value="1"/>
</dbReference>
<dbReference type="Gene3D" id="3.40.630.190">
    <property type="entry name" value="LCP protein"/>
    <property type="match status" value="1"/>
</dbReference>
<keyword evidence="3" id="KW-0472">Membrane</keyword>